<dbReference type="Proteomes" id="UP000024635">
    <property type="component" value="Unassembled WGS sequence"/>
</dbReference>
<accession>A0A016UHY7</accession>
<proteinExistence type="inferred from homology"/>
<evidence type="ECO:0000256" key="6">
    <source>
        <dbReference type="ARBA" id="ARBA00022729"/>
    </source>
</evidence>
<keyword evidence="7 11" id="KW-1133">Transmembrane helix</keyword>
<name>A0A016UHY7_9BILA</name>
<dbReference type="InterPro" id="IPR002213">
    <property type="entry name" value="UDP_glucos_trans"/>
</dbReference>
<evidence type="ECO:0000256" key="1">
    <source>
        <dbReference type="ARBA" id="ARBA00004167"/>
    </source>
</evidence>
<comment type="caution">
    <text evidence="12">The sequence shown here is derived from an EMBL/GenBank/DDBJ whole genome shotgun (WGS) entry which is preliminary data.</text>
</comment>
<evidence type="ECO:0000256" key="8">
    <source>
        <dbReference type="ARBA" id="ARBA00023136"/>
    </source>
</evidence>
<dbReference type="SUPFAM" id="SSF53756">
    <property type="entry name" value="UDP-Glycosyltransferase/glycogen phosphorylase"/>
    <property type="match status" value="1"/>
</dbReference>
<evidence type="ECO:0000256" key="2">
    <source>
        <dbReference type="ARBA" id="ARBA00009995"/>
    </source>
</evidence>
<dbReference type="EMBL" id="JARK01001376">
    <property type="protein sequence ID" value="EYC14471.1"/>
    <property type="molecule type" value="Genomic_DNA"/>
</dbReference>
<dbReference type="PANTHER" id="PTHR48043:SF23">
    <property type="entry name" value="UDP-GLUCURONOSYLTRANSFERASE"/>
    <property type="match status" value="1"/>
</dbReference>
<organism evidence="12 13">
    <name type="scientific">Ancylostoma ceylanicum</name>
    <dbReference type="NCBI Taxonomy" id="53326"/>
    <lineage>
        <taxon>Eukaryota</taxon>
        <taxon>Metazoa</taxon>
        <taxon>Ecdysozoa</taxon>
        <taxon>Nematoda</taxon>
        <taxon>Chromadorea</taxon>
        <taxon>Rhabditida</taxon>
        <taxon>Rhabditina</taxon>
        <taxon>Rhabditomorpha</taxon>
        <taxon>Strongyloidea</taxon>
        <taxon>Ancylostomatidae</taxon>
        <taxon>Ancylostomatinae</taxon>
        <taxon>Ancylostoma</taxon>
    </lineage>
</organism>
<dbReference type="CDD" id="cd03784">
    <property type="entry name" value="GT1_Gtf-like"/>
    <property type="match status" value="1"/>
</dbReference>
<dbReference type="EC" id="2.4.1.17" evidence="11"/>
<evidence type="ECO:0000256" key="4">
    <source>
        <dbReference type="ARBA" id="ARBA00022679"/>
    </source>
</evidence>
<dbReference type="FunFam" id="3.40.50.2000:FF:000038">
    <property type="entry name" value="UDP-GlucuronosylTransferase"/>
    <property type="match status" value="1"/>
</dbReference>
<evidence type="ECO:0000313" key="13">
    <source>
        <dbReference type="Proteomes" id="UP000024635"/>
    </source>
</evidence>
<dbReference type="Gene3D" id="3.40.50.2000">
    <property type="entry name" value="Glycogen Phosphorylase B"/>
    <property type="match status" value="1"/>
</dbReference>
<reference evidence="13" key="1">
    <citation type="journal article" date="2015" name="Nat. Genet.">
        <title>The genome and transcriptome of the zoonotic hookworm Ancylostoma ceylanicum identify infection-specific gene families.</title>
        <authorList>
            <person name="Schwarz E.M."/>
            <person name="Hu Y."/>
            <person name="Antoshechkin I."/>
            <person name="Miller M.M."/>
            <person name="Sternberg P.W."/>
            <person name="Aroian R.V."/>
        </authorList>
    </citation>
    <scope>NUCLEOTIDE SEQUENCE</scope>
    <source>
        <strain evidence="13">HY135</strain>
    </source>
</reference>
<dbReference type="Pfam" id="PF00201">
    <property type="entry name" value="UDPGT"/>
    <property type="match status" value="1"/>
</dbReference>
<protein>
    <recommendedName>
        <fullName evidence="11">UDP-glucuronosyltransferase</fullName>
        <ecNumber evidence="11">2.4.1.17</ecNumber>
    </recommendedName>
</protein>
<dbReference type="GO" id="GO:0016020">
    <property type="term" value="C:membrane"/>
    <property type="evidence" value="ECO:0007669"/>
    <property type="project" value="UniProtKB-SubCell"/>
</dbReference>
<dbReference type="STRING" id="53326.A0A016UHY7"/>
<evidence type="ECO:0000256" key="5">
    <source>
        <dbReference type="ARBA" id="ARBA00022692"/>
    </source>
</evidence>
<evidence type="ECO:0000256" key="10">
    <source>
        <dbReference type="RuleBase" id="RU003718"/>
    </source>
</evidence>
<comment type="subcellular location">
    <subcellularLocation>
        <location evidence="1 11">Membrane</location>
        <topology evidence="1 11">Single-pass membrane protein</topology>
    </subcellularLocation>
</comment>
<keyword evidence="13" id="KW-1185">Reference proteome</keyword>
<feature type="transmembrane region" description="Helical" evidence="11">
    <location>
        <begin position="381"/>
        <end position="405"/>
    </location>
</feature>
<evidence type="ECO:0000256" key="11">
    <source>
        <dbReference type="RuleBase" id="RU362059"/>
    </source>
</evidence>
<dbReference type="PROSITE" id="PS00375">
    <property type="entry name" value="UDPGT"/>
    <property type="match status" value="1"/>
</dbReference>
<gene>
    <name evidence="12" type="primary">Acey_s0040.g227</name>
    <name evidence="12" type="ORF">Y032_0040g227</name>
</gene>
<dbReference type="GO" id="GO:0015020">
    <property type="term" value="F:glucuronosyltransferase activity"/>
    <property type="evidence" value="ECO:0007669"/>
    <property type="project" value="UniProtKB-EC"/>
</dbReference>
<keyword evidence="4 10" id="KW-0808">Transferase</keyword>
<keyword evidence="8 11" id="KW-0472">Membrane</keyword>
<dbReference type="OrthoDB" id="5835829at2759"/>
<evidence type="ECO:0000313" key="12">
    <source>
        <dbReference type="EMBL" id="EYC14471.1"/>
    </source>
</evidence>
<dbReference type="AlphaFoldDB" id="A0A016UHY7"/>
<dbReference type="PANTHER" id="PTHR48043">
    <property type="entry name" value="EG:EG0003.4 PROTEIN-RELATED"/>
    <property type="match status" value="1"/>
</dbReference>
<evidence type="ECO:0000256" key="9">
    <source>
        <dbReference type="ARBA" id="ARBA00047475"/>
    </source>
</evidence>
<evidence type="ECO:0000256" key="7">
    <source>
        <dbReference type="ARBA" id="ARBA00022989"/>
    </source>
</evidence>
<dbReference type="InterPro" id="IPR050271">
    <property type="entry name" value="UDP-glycosyltransferase"/>
</dbReference>
<keyword evidence="5 11" id="KW-0812">Transmembrane</keyword>
<keyword evidence="3 10" id="KW-0328">Glycosyltransferase</keyword>
<comment type="similarity">
    <text evidence="2 10">Belongs to the UDP-glycosyltransferase family.</text>
</comment>
<evidence type="ECO:0000256" key="3">
    <source>
        <dbReference type="ARBA" id="ARBA00022676"/>
    </source>
</evidence>
<sequence>MTKNLSSILEWQCETLINDEDLLRKLRDENFDVGISEAYYICGLGLFEALNIKATIAAVSNPHLDAVAYAIGEPAFPSYVPGSLSTTGDRMTFIEKLQNVVALVIGRAVVDYLYNKEIAVFRRKYGSFKEYTELIAQASFVFTNGNPYLDFPHPTLHKTVTIGGFAVSQAASEKHTLSKEWDAILNARRRTVLVSFGSVTKSIDMPENFKRTLLEVFATMPEVTFIWKYEDPSSKIAESLPNVHLSAWVPQIPLLEDERLSAFVTHGGMGSSNELAMMGKPAIVIPIFGDQMRNSRMLARHGGALVLEKSDLSNFEKLKSALEEVLNDPSYARNAERLSQMLRDQPVSSQELLLKHAEFAARFGKLPNLDPYGRHLSIIEYYLLDIVAAVVTTLLLILFIIVVLVRKCFCSRHPKLKPE</sequence>
<keyword evidence="6" id="KW-0732">Signal</keyword>
<dbReference type="InterPro" id="IPR035595">
    <property type="entry name" value="UDP_glycos_trans_CS"/>
</dbReference>
<comment type="catalytic activity">
    <reaction evidence="9 11">
        <text>glucuronate acceptor + UDP-alpha-D-glucuronate = acceptor beta-D-glucuronoside + UDP + H(+)</text>
        <dbReference type="Rhea" id="RHEA:21032"/>
        <dbReference type="ChEBI" id="CHEBI:15378"/>
        <dbReference type="ChEBI" id="CHEBI:58052"/>
        <dbReference type="ChEBI" id="CHEBI:58223"/>
        <dbReference type="ChEBI" id="CHEBI:132367"/>
        <dbReference type="ChEBI" id="CHEBI:132368"/>
        <dbReference type="EC" id="2.4.1.17"/>
    </reaction>
</comment>